<keyword evidence="1" id="KW-0540">Nuclease</keyword>
<evidence type="ECO:0000259" key="3">
    <source>
        <dbReference type="SMART" id="SM00479"/>
    </source>
</evidence>
<dbReference type="EMBL" id="CAKLDM010000003">
    <property type="protein sequence ID" value="CAH0542771.1"/>
    <property type="molecule type" value="Genomic_DNA"/>
</dbReference>
<dbReference type="CDD" id="cd06127">
    <property type="entry name" value="DEDDh"/>
    <property type="match status" value="1"/>
</dbReference>
<proteinExistence type="predicted"/>
<dbReference type="PANTHER" id="PTHR30231">
    <property type="entry name" value="DNA POLYMERASE III SUBUNIT EPSILON"/>
    <property type="match status" value="1"/>
</dbReference>
<keyword evidence="4" id="KW-0548">Nucleotidyltransferase</keyword>
<name>A0ABN8EE98_9VIBR</name>
<organism evidence="4 5">
    <name type="scientific">Vibrio marisflavi CECT 7928</name>
    <dbReference type="NCBI Taxonomy" id="634439"/>
    <lineage>
        <taxon>Bacteria</taxon>
        <taxon>Pseudomonadati</taxon>
        <taxon>Pseudomonadota</taxon>
        <taxon>Gammaproteobacteria</taxon>
        <taxon>Vibrionales</taxon>
        <taxon>Vibrionaceae</taxon>
        <taxon>Vibrio</taxon>
    </lineage>
</organism>
<reference evidence="4" key="1">
    <citation type="submission" date="2021-11" db="EMBL/GenBank/DDBJ databases">
        <authorList>
            <person name="Rodrigo-Torres L."/>
            <person name="Arahal R. D."/>
            <person name="Lucena T."/>
        </authorList>
    </citation>
    <scope>NUCLEOTIDE SEQUENCE</scope>
    <source>
        <strain evidence="4">CECT 7928</strain>
    </source>
</reference>
<gene>
    <name evidence="4" type="primary">polC</name>
    <name evidence="4" type="ORF">VMF7928_04197</name>
</gene>
<dbReference type="NCBIfam" id="NF006601">
    <property type="entry name" value="PRK09145.1"/>
    <property type="match status" value="1"/>
</dbReference>
<keyword evidence="4" id="KW-0808">Transferase</keyword>
<dbReference type="SMART" id="SM00479">
    <property type="entry name" value="EXOIII"/>
    <property type="match status" value="1"/>
</dbReference>
<dbReference type="RefSeq" id="WP_237363676.1">
    <property type="nucleotide sequence ID" value="NZ_CAKLDM010000003.1"/>
</dbReference>
<dbReference type="InterPro" id="IPR036397">
    <property type="entry name" value="RNaseH_sf"/>
</dbReference>
<dbReference type="SUPFAM" id="SSF53098">
    <property type="entry name" value="Ribonuclease H-like"/>
    <property type="match status" value="1"/>
</dbReference>
<keyword evidence="2" id="KW-0378">Hydrolase</keyword>
<evidence type="ECO:0000256" key="2">
    <source>
        <dbReference type="ARBA" id="ARBA00022839"/>
    </source>
</evidence>
<dbReference type="InterPro" id="IPR012337">
    <property type="entry name" value="RNaseH-like_sf"/>
</dbReference>
<dbReference type="GO" id="GO:0003887">
    <property type="term" value="F:DNA-directed DNA polymerase activity"/>
    <property type="evidence" value="ECO:0007669"/>
    <property type="project" value="UniProtKB-EC"/>
</dbReference>
<evidence type="ECO:0000313" key="5">
    <source>
        <dbReference type="Proteomes" id="UP000838748"/>
    </source>
</evidence>
<dbReference type="Proteomes" id="UP000838748">
    <property type="component" value="Unassembled WGS sequence"/>
</dbReference>
<dbReference type="EC" id="2.7.7.7" evidence="4"/>
<keyword evidence="2" id="KW-0269">Exonuclease</keyword>
<evidence type="ECO:0000256" key="1">
    <source>
        <dbReference type="ARBA" id="ARBA00022722"/>
    </source>
</evidence>
<dbReference type="Gene3D" id="3.30.420.10">
    <property type="entry name" value="Ribonuclease H-like superfamily/Ribonuclease H"/>
    <property type="match status" value="1"/>
</dbReference>
<dbReference type="Pfam" id="PF00929">
    <property type="entry name" value="RNase_T"/>
    <property type="match status" value="1"/>
</dbReference>
<feature type="domain" description="Exonuclease" evidence="3">
    <location>
        <begin position="29"/>
        <end position="202"/>
    </location>
</feature>
<comment type="caution">
    <text evidence="4">The sequence shown here is derived from an EMBL/GenBank/DDBJ whole genome shotgun (WGS) entry which is preliminary data.</text>
</comment>
<keyword evidence="5" id="KW-1185">Reference proteome</keyword>
<protein>
    <submittedName>
        <fullName evidence="4">DNA polymerase III PolC-type</fullName>
        <ecNumber evidence="4">2.7.7.7</ecNumber>
    </submittedName>
</protein>
<dbReference type="InterPro" id="IPR013520">
    <property type="entry name" value="Ribonucl_H"/>
</dbReference>
<dbReference type="PANTHER" id="PTHR30231:SF7">
    <property type="entry name" value="BLR4117 PROTEIN"/>
    <property type="match status" value="1"/>
</dbReference>
<accession>A0ABN8EE98</accession>
<evidence type="ECO:0000313" key="4">
    <source>
        <dbReference type="EMBL" id="CAH0542771.1"/>
    </source>
</evidence>
<sequence>MNWIQRLLWRHRLKGSAYAHLFEKPHSNELVAIDCEATSLDPQKADLLTIAAIKIAGNRIVTSQPFEVQLTAPDSLSEDSIKIHKLRHHDLMDGISEKQAIEKLIEFIGNRPIVGYHIRYDKKMLNIACKKHLGFPLPNRTVEVSLIYQDKLNKHLPNAYLDLSIDSICQHLELPLENKHDAYHDALAAALIYTHLTFGSLQKTSPPTKN</sequence>